<evidence type="ECO:0000256" key="4">
    <source>
        <dbReference type="ARBA" id="ARBA00023004"/>
    </source>
</evidence>
<dbReference type="Proteomes" id="UP000639772">
    <property type="component" value="Unassembled WGS sequence"/>
</dbReference>
<evidence type="ECO:0000259" key="5">
    <source>
        <dbReference type="Pfam" id="PF14226"/>
    </source>
</evidence>
<evidence type="ECO:0000256" key="2">
    <source>
        <dbReference type="ARBA" id="ARBA00022723"/>
    </source>
</evidence>
<dbReference type="Gene3D" id="2.60.120.330">
    <property type="entry name" value="B-lactam Antibiotic, Isopenicillin N Synthase, Chain"/>
    <property type="match status" value="1"/>
</dbReference>
<organism evidence="6 7">
    <name type="scientific">Vanilla planifolia</name>
    <name type="common">Vanilla</name>
    <dbReference type="NCBI Taxonomy" id="51239"/>
    <lineage>
        <taxon>Eukaryota</taxon>
        <taxon>Viridiplantae</taxon>
        <taxon>Streptophyta</taxon>
        <taxon>Embryophyta</taxon>
        <taxon>Tracheophyta</taxon>
        <taxon>Spermatophyta</taxon>
        <taxon>Magnoliopsida</taxon>
        <taxon>Liliopsida</taxon>
        <taxon>Asparagales</taxon>
        <taxon>Orchidaceae</taxon>
        <taxon>Vanilloideae</taxon>
        <taxon>Vanilleae</taxon>
        <taxon>Vanilla</taxon>
    </lineage>
</organism>
<proteinExistence type="predicted"/>
<comment type="cofactor">
    <cofactor evidence="1">
        <name>L-ascorbate</name>
        <dbReference type="ChEBI" id="CHEBI:38290"/>
    </cofactor>
</comment>
<keyword evidence="2" id="KW-0479">Metal-binding</keyword>
<evidence type="ECO:0000256" key="1">
    <source>
        <dbReference type="ARBA" id="ARBA00001961"/>
    </source>
</evidence>
<dbReference type="Pfam" id="PF14226">
    <property type="entry name" value="DIOX_N"/>
    <property type="match status" value="1"/>
</dbReference>
<dbReference type="PANTHER" id="PTHR47990">
    <property type="entry name" value="2-OXOGLUTARATE (2OG) AND FE(II)-DEPENDENT OXYGENASE SUPERFAMILY PROTEIN-RELATED"/>
    <property type="match status" value="1"/>
</dbReference>
<dbReference type="SUPFAM" id="SSF51197">
    <property type="entry name" value="Clavaminate synthase-like"/>
    <property type="match status" value="1"/>
</dbReference>
<reference evidence="6 7" key="1">
    <citation type="journal article" date="2020" name="Nat. Food">
        <title>A phased Vanilla planifolia genome enables genetic improvement of flavour and production.</title>
        <authorList>
            <person name="Hasing T."/>
            <person name="Tang H."/>
            <person name="Brym M."/>
            <person name="Khazi F."/>
            <person name="Huang T."/>
            <person name="Chambers A.H."/>
        </authorList>
    </citation>
    <scope>NUCLEOTIDE SEQUENCE [LARGE SCALE GENOMIC DNA]</scope>
    <source>
        <tissue evidence="6">Leaf</tissue>
    </source>
</reference>
<dbReference type="GO" id="GO:0046872">
    <property type="term" value="F:metal ion binding"/>
    <property type="evidence" value="ECO:0007669"/>
    <property type="project" value="UniProtKB-KW"/>
</dbReference>
<dbReference type="OrthoDB" id="661979at2759"/>
<evidence type="ECO:0000256" key="3">
    <source>
        <dbReference type="ARBA" id="ARBA00023002"/>
    </source>
</evidence>
<gene>
    <name evidence="6" type="ORF">HPP92_025389</name>
</gene>
<keyword evidence="3" id="KW-0560">Oxidoreductase</keyword>
<evidence type="ECO:0000313" key="6">
    <source>
        <dbReference type="EMBL" id="KAG0454085.1"/>
    </source>
</evidence>
<dbReference type="InterPro" id="IPR027443">
    <property type="entry name" value="IPNS-like_sf"/>
</dbReference>
<dbReference type="EMBL" id="JADCNM010000014">
    <property type="protein sequence ID" value="KAG0454085.1"/>
    <property type="molecule type" value="Genomic_DNA"/>
</dbReference>
<evidence type="ECO:0000313" key="7">
    <source>
        <dbReference type="Proteomes" id="UP000639772"/>
    </source>
</evidence>
<feature type="domain" description="Non-haem dioxygenase N-terminal" evidence="5">
    <location>
        <begin position="40"/>
        <end position="108"/>
    </location>
</feature>
<dbReference type="InterPro" id="IPR026992">
    <property type="entry name" value="DIOX_N"/>
</dbReference>
<protein>
    <recommendedName>
        <fullName evidence="5">Non-haem dioxygenase N-terminal domain-containing protein</fullName>
    </recommendedName>
</protein>
<keyword evidence="4" id="KW-0408">Iron</keyword>
<dbReference type="GO" id="GO:0016491">
    <property type="term" value="F:oxidoreductase activity"/>
    <property type="evidence" value="ECO:0007669"/>
    <property type="project" value="UniProtKB-KW"/>
</dbReference>
<sequence length="261" mass="28730">MASDACSVSVYGHLRKKRIDLEASPIRSTATMSSDARSLSVIDLSNLPAEQAKLRAAVAETGLGCFRVVNHGIPTALLEEMKATGASLMDLPPEVKHRNKDTMPGTGYLKPHSLGIVEALGIYDAASSDDVRAFCALLDVSPHHRDILCSFISKLHDLIVFLASEVAAKDQCNDGLEIMDSNGNFVGVDPVPETLFVLIGDIAKDNKVEPRAELVDSEHPSLYHSFDYVEYKQERIISRLFKGETLLRWARDQEALKTEYM</sequence>
<accession>A0A835PHS6</accession>
<comment type="caution">
    <text evidence="6">The sequence shown here is derived from an EMBL/GenBank/DDBJ whole genome shotgun (WGS) entry which is preliminary data.</text>
</comment>
<name>A0A835PHS6_VANPL</name>
<dbReference type="AlphaFoldDB" id="A0A835PHS6"/>
<dbReference type="InterPro" id="IPR050231">
    <property type="entry name" value="Iron_ascorbate_oxido_reductase"/>
</dbReference>